<keyword evidence="3" id="KW-1185">Reference proteome</keyword>
<feature type="non-terminal residue" evidence="2">
    <location>
        <position position="82"/>
    </location>
</feature>
<comment type="caution">
    <text evidence="2">The sequence shown here is derived from an EMBL/GenBank/DDBJ whole genome shotgun (WGS) entry which is preliminary data.</text>
</comment>
<reference evidence="2 3" key="1">
    <citation type="submission" date="2017-06" db="EMBL/GenBank/DDBJ databases">
        <title>Cmopartive genomic analysis of Ambrosia Fusariam Clade fungi.</title>
        <authorList>
            <person name="Stajich J.E."/>
            <person name="Carrillo J."/>
            <person name="Kijimoto T."/>
            <person name="Eskalen A."/>
            <person name="O'Donnell K."/>
            <person name="Kasson M."/>
        </authorList>
    </citation>
    <scope>NUCLEOTIDE SEQUENCE [LARGE SCALE GENOMIC DNA]</scope>
    <source>
        <strain evidence="2 3">NRRL 20438</strain>
    </source>
</reference>
<proteinExistence type="predicted"/>
<protein>
    <submittedName>
        <fullName evidence="2">Uncharacterized protein</fullName>
    </submittedName>
</protein>
<sequence length="82" mass="9086">MPEMAKTFGPQHPKHPREETKTTNSKSHPLIEEGQEQGDDEVEEQLCHKAYGCKHGPAGTCATFARLESWLGAPLRKDVCLA</sequence>
<gene>
    <name evidence="2" type="ORF">CDV31_015285</name>
</gene>
<feature type="region of interest" description="Disordered" evidence="1">
    <location>
        <begin position="1"/>
        <end position="42"/>
    </location>
</feature>
<dbReference type="Proteomes" id="UP000288429">
    <property type="component" value="Unassembled WGS sequence"/>
</dbReference>
<accession>A0A428SQT0</accession>
<evidence type="ECO:0000313" key="3">
    <source>
        <dbReference type="Proteomes" id="UP000288429"/>
    </source>
</evidence>
<evidence type="ECO:0000313" key="2">
    <source>
        <dbReference type="EMBL" id="RSL92126.1"/>
    </source>
</evidence>
<dbReference type="AlphaFoldDB" id="A0A428SQT0"/>
<organism evidence="2 3">
    <name type="scientific">Fusarium ambrosium</name>
    <dbReference type="NCBI Taxonomy" id="131363"/>
    <lineage>
        <taxon>Eukaryota</taxon>
        <taxon>Fungi</taxon>
        <taxon>Dikarya</taxon>
        <taxon>Ascomycota</taxon>
        <taxon>Pezizomycotina</taxon>
        <taxon>Sordariomycetes</taxon>
        <taxon>Hypocreomycetidae</taxon>
        <taxon>Hypocreales</taxon>
        <taxon>Nectriaceae</taxon>
        <taxon>Fusarium</taxon>
        <taxon>Fusarium solani species complex</taxon>
    </lineage>
</organism>
<name>A0A428SQT0_9HYPO</name>
<evidence type="ECO:0000256" key="1">
    <source>
        <dbReference type="SAM" id="MobiDB-lite"/>
    </source>
</evidence>
<dbReference type="EMBL" id="NIZV01000393">
    <property type="protein sequence ID" value="RSL92126.1"/>
    <property type="molecule type" value="Genomic_DNA"/>
</dbReference>
<feature type="compositionally biased region" description="Acidic residues" evidence="1">
    <location>
        <begin position="33"/>
        <end position="42"/>
    </location>
</feature>